<gene>
    <name evidence="1" type="ORF">R4485_01170</name>
</gene>
<dbReference type="Proteomes" id="UP001186041">
    <property type="component" value="Unassembled WGS sequence"/>
</dbReference>
<evidence type="ECO:0000313" key="2">
    <source>
        <dbReference type="Proteomes" id="UP001186041"/>
    </source>
</evidence>
<organism evidence="1 2">
    <name type="scientific">Mycolicibacterium fortuitum</name>
    <name type="common">Mycobacterium fortuitum</name>
    <dbReference type="NCBI Taxonomy" id="1766"/>
    <lineage>
        <taxon>Bacteria</taxon>
        <taxon>Bacillati</taxon>
        <taxon>Actinomycetota</taxon>
        <taxon>Actinomycetes</taxon>
        <taxon>Mycobacteriales</taxon>
        <taxon>Mycobacteriaceae</taxon>
        <taxon>Mycolicibacterium</taxon>
    </lineage>
</organism>
<dbReference type="EMBL" id="JAWLVV010000001">
    <property type="protein sequence ID" value="MDV7288772.1"/>
    <property type="molecule type" value="Genomic_DNA"/>
</dbReference>
<comment type="caution">
    <text evidence="1">The sequence shown here is derived from an EMBL/GenBank/DDBJ whole genome shotgun (WGS) entry which is preliminary data.</text>
</comment>
<protein>
    <submittedName>
        <fullName evidence="1">Uncharacterized protein</fullName>
    </submittedName>
</protein>
<name>A0AAE4V7W0_MYCFO</name>
<accession>A0AAE4V7W0</accession>
<dbReference type="AlphaFoldDB" id="A0AAE4V7W0"/>
<reference evidence="1" key="1">
    <citation type="submission" date="2023-10" db="EMBL/GenBank/DDBJ databases">
        <title>Mycolicibacterium fortuitum clinical isolates causing pulmonary infections in humans.</title>
        <authorList>
            <person name="Mejia-Ponce P.M."/>
            <person name="Zenteno-Cuevas R."/>
            <person name="Licona-Cassani C."/>
        </authorList>
    </citation>
    <scope>NUCLEOTIDE SEQUENCE</scope>
    <source>
        <strain evidence="1">M8</strain>
    </source>
</reference>
<sequence length="42" mass="4596">MIRALAAGTLAGLSLSALLMWAFYVGHPIFDTIRDSDTIHHI</sequence>
<dbReference type="RefSeq" id="WP_317721506.1">
    <property type="nucleotide sequence ID" value="NZ_JAWLVK010000001.1"/>
</dbReference>
<evidence type="ECO:0000313" key="1">
    <source>
        <dbReference type="EMBL" id="MDV7288772.1"/>
    </source>
</evidence>
<proteinExistence type="predicted"/>